<dbReference type="GO" id="GO:0005524">
    <property type="term" value="F:ATP binding"/>
    <property type="evidence" value="ECO:0007669"/>
    <property type="project" value="UniProtKB-KW"/>
</dbReference>
<dbReference type="EMBL" id="DXFT01000182">
    <property type="protein sequence ID" value="HIX04289.1"/>
    <property type="molecule type" value="Genomic_DNA"/>
</dbReference>
<comment type="caution">
    <text evidence="8">The sequence shown here is derived from an EMBL/GenBank/DDBJ whole genome shotgun (WGS) entry which is preliminary data.</text>
</comment>
<evidence type="ECO:0000256" key="3">
    <source>
        <dbReference type="ARBA" id="ARBA00022801"/>
    </source>
</evidence>
<keyword evidence="2" id="KW-0547">Nucleotide-binding</keyword>
<dbReference type="InterPro" id="IPR050534">
    <property type="entry name" value="Coronavir_polyprotein_1ab"/>
</dbReference>
<feature type="domain" description="DNA2/NAM7 helicase helicase" evidence="6">
    <location>
        <begin position="189"/>
        <end position="401"/>
    </location>
</feature>
<evidence type="ECO:0000313" key="9">
    <source>
        <dbReference type="Proteomes" id="UP000824202"/>
    </source>
</evidence>
<dbReference type="Proteomes" id="UP000824202">
    <property type="component" value="Unassembled WGS sequence"/>
</dbReference>
<dbReference type="AlphaFoldDB" id="A0A9D1V223"/>
<dbReference type="PANTHER" id="PTHR43788:SF8">
    <property type="entry name" value="DNA-BINDING PROTEIN SMUBP-2"/>
    <property type="match status" value="1"/>
</dbReference>
<evidence type="ECO:0000259" key="6">
    <source>
        <dbReference type="Pfam" id="PF13086"/>
    </source>
</evidence>
<evidence type="ECO:0000256" key="5">
    <source>
        <dbReference type="ARBA" id="ARBA00022840"/>
    </source>
</evidence>
<evidence type="ECO:0000256" key="1">
    <source>
        <dbReference type="ARBA" id="ARBA00007913"/>
    </source>
</evidence>
<dbReference type="CDD" id="cd18044">
    <property type="entry name" value="DEXXQc_SMUBP2"/>
    <property type="match status" value="1"/>
</dbReference>
<dbReference type="GO" id="GO:0005694">
    <property type="term" value="C:chromosome"/>
    <property type="evidence" value="ECO:0007669"/>
    <property type="project" value="UniProtKB-ARBA"/>
</dbReference>
<dbReference type="Gene3D" id="3.40.50.300">
    <property type="entry name" value="P-loop containing nucleotide triphosphate hydrolases"/>
    <property type="match status" value="2"/>
</dbReference>
<dbReference type="SUPFAM" id="SSF52540">
    <property type="entry name" value="P-loop containing nucleoside triphosphate hydrolases"/>
    <property type="match status" value="1"/>
</dbReference>
<dbReference type="InterPro" id="IPR041679">
    <property type="entry name" value="DNA2/NAM7-like_C"/>
</dbReference>
<proteinExistence type="inferred from homology"/>
<keyword evidence="3" id="KW-0378">Hydrolase</keyword>
<dbReference type="FunFam" id="3.40.50.300:FF:000326">
    <property type="entry name" value="P-loop containing nucleoside triphosphate hydrolase"/>
    <property type="match status" value="1"/>
</dbReference>
<keyword evidence="4" id="KW-0347">Helicase</keyword>
<gene>
    <name evidence="8" type="ORF">H9863_09300</name>
</gene>
<reference evidence="8" key="2">
    <citation type="submission" date="2021-04" db="EMBL/GenBank/DDBJ databases">
        <authorList>
            <person name="Gilroy R."/>
        </authorList>
    </citation>
    <scope>NUCLEOTIDE SEQUENCE</scope>
    <source>
        <strain evidence="8">23274</strain>
    </source>
</reference>
<evidence type="ECO:0000259" key="7">
    <source>
        <dbReference type="Pfam" id="PF13087"/>
    </source>
</evidence>
<dbReference type="InterPro" id="IPR027417">
    <property type="entry name" value="P-loop_NTPase"/>
</dbReference>
<evidence type="ECO:0000256" key="2">
    <source>
        <dbReference type="ARBA" id="ARBA00022741"/>
    </source>
</evidence>
<evidence type="ECO:0000313" key="8">
    <source>
        <dbReference type="EMBL" id="HIX04289.1"/>
    </source>
</evidence>
<dbReference type="GO" id="GO:0043139">
    <property type="term" value="F:5'-3' DNA helicase activity"/>
    <property type="evidence" value="ECO:0007669"/>
    <property type="project" value="TreeGrafter"/>
</dbReference>
<protein>
    <submittedName>
        <fullName evidence="8">AAA family ATPase</fullName>
    </submittedName>
</protein>
<sequence>MAEKKYSLLGEMQHQLQLLQQEYEYEKEMFWDSAHKADVSRKVQQGICWYPVRIGASRYNSLNQLTVDVFRVEGEDVEHNFEYGRPVCFFRLKENGELVYLDCPAAISYVQDNRMVIALSEAQMLAVLNREEGWGVQLYFDDTSYKMMFAALRKVMLANNDRTAYLRDVLLGNLPAGFRDLLPMRFPWLNASQENAVNRVLAAREVAIVHGPPGTGKTTTLVEAVFETLHRENQVLVCAQSNTAVDWISEKLLDRGIPVLRIGNPTRVNDKMLAFTYERRFEAHEDYPELWSLRKAIRELQSRIRGNGAGKREQLRHQLSKLRHRALELEIRIHDDLFREARVIASTLVGAANRLLEHRRFSSLFIDEAAQALEAACWIAISKADRVILAGDHCQLPPTIKCLEALRGGLGDTLMEKVVRRKPETVSLLRMQYRMHEDIMAFPSHWFYHDRLLAAPEVRYRGILDYDNAITWIDTAALDFKEKNVADGTGRINLGEAGLLIRHLRSYMERIGEKRILDEHIDFGIISPYRAQVRYLRQLLYKEPFFRPFRSLLTVHTVDGFQGQERDVVFVSLVRANEEGQIGFLRDLRRMNVAITRARMKLVILGDAVTLARHPFYKALYDYIGKLNHSNEEGV</sequence>
<dbReference type="Pfam" id="PF13087">
    <property type="entry name" value="AAA_12"/>
    <property type="match status" value="1"/>
</dbReference>
<accession>A0A9D1V223</accession>
<reference evidence="8" key="1">
    <citation type="journal article" date="2021" name="PeerJ">
        <title>Extensive microbial diversity within the chicken gut microbiome revealed by metagenomics and culture.</title>
        <authorList>
            <person name="Gilroy R."/>
            <person name="Ravi A."/>
            <person name="Getino M."/>
            <person name="Pursley I."/>
            <person name="Horton D.L."/>
            <person name="Alikhan N.F."/>
            <person name="Baker D."/>
            <person name="Gharbi K."/>
            <person name="Hall N."/>
            <person name="Watson M."/>
            <person name="Adriaenssens E.M."/>
            <person name="Foster-Nyarko E."/>
            <person name="Jarju S."/>
            <person name="Secka A."/>
            <person name="Antonio M."/>
            <person name="Oren A."/>
            <person name="Chaudhuri R.R."/>
            <person name="La Ragione R."/>
            <person name="Hildebrand F."/>
            <person name="Pallen M.J."/>
        </authorList>
    </citation>
    <scope>NUCLEOTIDE SEQUENCE</scope>
    <source>
        <strain evidence="8">23274</strain>
    </source>
</reference>
<dbReference type="Gene3D" id="2.40.30.270">
    <property type="match status" value="1"/>
</dbReference>
<keyword evidence="5" id="KW-0067">ATP-binding</keyword>
<dbReference type="GO" id="GO:0016787">
    <property type="term" value="F:hydrolase activity"/>
    <property type="evidence" value="ECO:0007669"/>
    <property type="project" value="UniProtKB-KW"/>
</dbReference>
<dbReference type="CDD" id="cd18808">
    <property type="entry name" value="SF1_C_Upf1"/>
    <property type="match status" value="1"/>
</dbReference>
<organism evidence="8 9">
    <name type="scientific">Candidatus Odoribacter faecigallinarum</name>
    <dbReference type="NCBI Taxonomy" id="2838706"/>
    <lineage>
        <taxon>Bacteria</taxon>
        <taxon>Pseudomonadati</taxon>
        <taxon>Bacteroidota</taxon>
        <taxon>Bacteroidia</taxon>
        <taxon>Bacteroidales</taxon>
        <taxon>Odoribacteraceae</taxon>
        <taxon>Odoribacter</taxon>
    </lineage>
</organism>
<feature type="domain" description="DNA2/NAM7 helicase-like C-terminal" evidence="7">
    <location>
        <begin position="411"/>
        <end position="608"/>
    </location>
</feature>
<comment type="similarity">
    <text evidence="1">Belongs to the DNA2/NAM7 helicase family.</text>
</comment>
<dbReference type="InterPro" id="IPR047187">
    <property type="entry name" value="SF1_C_Upf1"/>
</dbReference>
<dbReference type="InterPro" id="IPR041677">
    <property type="entry name" value="DNA2/NAM7_AAA_11"/>
</dbReference>
<dbReference type="PANTHER" id="PTHR43788">
    <property type="entry name" value="DNA2/NAM7 HELICASE FAMILY MEMBER"/>
    <property type="match status" value="1"/>
</dbReference>
<dbReference type="Pfam" id="PF13086">
    <property type="entry name" value="AAA_11"/>
    <property type="match status" value="1"/>
</dbReference>
<name>A0A9D1V223_9BACT</name>
<evidence type="ECO:0000256" key="4">
    <source>
        <dbReference type="ARBA" id="ARBA00022806"/>
    </source>
</evidence>